<reference evidence="2 3" key="1">
    <citation type="submission" date="2021-02" db="EMBL/GenBank/DDBJ databases">
        <title>Variation within the Batrachochytrium salamandrivorans European outbreak.</title>
        <authorList>
            <person name="Kelly M."/>
            <person name="Pasmans F."/>
            <person name="Shea T.P."/>
            <person name="Munoz J.F."/>
            <person name="Carranza S."/>
            <person name="Cuomo C.A."/>
            <person name="Martel A."/>
        </authorList>
    </citation>
    <scope>NUCLEOTIDE SEQUENCE [LARGE SCALE GENOMIC DNA]</scope>
    <source>
        <strain evidence="2 3">AMFP18/2</strain>
    </source>
</reference>
<evidence type="ECO:0000313" key="3">
    <source>
        <dbReference type="Proteomes" id="UP001648503"/>
    </source>
</evidence>
<gene>
    <name evidence="2" type="ORF">BASA50_002895</name>
</gene>
<evidence type="ECO:0000313" key="2">
    <source>
        <dbReference type="EMBL" id="KAH6599552.1"/>
    </source>
</evidence>
<feature type="region of interest" description="Disordered" evidence="1">
    <location>
        <begin position="97"/>
        <end position="122"/>
    </location>
</feature>
<evidence type="ECO:0000256" key="1">
    <source>
        <dbReference type="SAM" id="MobiDB-lite"/>
    </source>
</evidence>
<protein>
    <submittedName>
        <fullName evidence="2">Uncharacterized protein</fullName>
    </submittedName>
</protein>
<dbReference type="Proteomes" id="UP001648503">
    <property type="component" value="Unassembled WGS sequence"/>
</dbReference>
<proteinExistence type="predicted"/>
<sequence>MSRFQIHRAAATTAAAAAAHTLRTAFHGSTLFTGQQRLASTCISFATHSISTDSPTRISLLSSTFAPTVTSSTSLLFSSRCTPTAASSSVLGATGASSLPAPSSSSHPLSDTESIGASCDHGGLPSQGELSNSLSTTDALAALDASAMHNCLLATHFQIIDDF</sequence>
<comment type="caution">
    <text evidence="2">The sequence shown here is derived from an EMBL/GenBank/DDBJ whole genome shotgun (WGS) entry which is preliminary data.</text>
</comment>
<accession>A0ABQ8FJV5</accession>
<name>A0ABQ8FJV5_9FUNG</name>
<organism evidence="2 3">
    <name type="scientific">Batrachochytrium salamandrivorans</name>
    <dbReference type="NCBI Taxonomy" id="1357716"/>
    <lineage>
        <taxon>Eukaryota</taxon>
        <taxon>Fungi</taxon>
        <taxon>Fungi incertae sedis</taxon>
        <taxon>Chytridiomycota</taxon>
        <taxon>Chytridiomycota incertae sedis</taxon>
        <taxon>Chytridiomycetes</taxon>
        <taxon>Rhizophydiales</taxon>
        <taxon>Rhizophydiales incertae sedis</taxon>
        <taxon>Batrachochytrium</taxon>
    </lineage>
</organism>
<dbReference type="EMBL" id="JAFCIX010000063">
    <property type="protein sequence ID" value="KAH6599552.1"/>
    <property type="molecule type" value="Genomic_DNA"/>
</dbReference>
<keyword evidence="3" id="KW-1185">Reference proteome</keyword>
<feature type="compositionally biased region" description="Low complexity" evidence="1">
    <location>
        <begin position="97"/>
        <end position="109"/>
    </location>
</feature>